<proteinExistence type="predicted"/>
<keyword evidence="2" id="KW-1185">Reference proteome</keyword>
<organism evidence="1 2">
    <name type="scientific">Hyalomma asiaticum</name>
    <name type="common">Tick</name>
    <dbReference type="NCBI Taxonomy" id="266040"/>
    <lineage>
        <taxon>Eukaryota</taxon>
        <taxon>Metazoa</taxon>
        <taxon>Ecdysozoa</taxon>
        <taxon>Arthropoda</taxon>
        <taxon>Chelicerata</taxon>
        <taxon>Arachnida</taxon>
        <taxon>Acari</taxon>
        <taxon>Parasitiformes</taxon>
        <taxon>Ixodida</taxon>
        <taxon>Ixodoidea</taxon>
        <taxon>Ixodidae</taxon>
        <taxon>Hyalomminae</taxon>
        <taxon>Hyalomma</taxon>
    </lineage>
</organism>
<comment type="caution">
    <text evidence="1">The sequence shown here is derived from an EMBL/GenBank/DDBJ whole genome shotgun (WGS) entry which is preliminary data.</text>
</comment>
<protein>
    <submittedName>
        <fullName evidence="1">Uncharacterized protein</fullName>
    </submittedName>
</protein>
<reference evidence="1" key="1">
    <citation type="submission" date="2020-05" db="EMBL/GenBank/DDBJ databases">
        <title>Large-scale comparative analyses of tick genomes elucidate their genetic diversity and vector capacities.</title>
        <authorList>
            <person name="Jia N."/>
            <person name="Wang J."/>
            <person name="Shi W."/>
            <person name="Du L."/>
            <person name="Sun Y."/>
            <person name="Zhan W."/>
            <person name="Jiang J."/>
            <person name="Wang Q."/>
            <person name="Zhang B."/>
            <person name="Ji P."/>
            <person name="Sakyi L.B."/>
            <person name="Cui X."/>
            <person name="Yuan T."/>
            <person name="Jiang B."/>
            <person name="Yang W."/>
            <person name="Lam T.T.-Y."/>
            <person name="Chang Q."/>
            <person name="Ding S."/>
            <person name="Wang X."/>
            <person name="Zhu J."/>
            <person name="Ruan X."/>
            <person name="Zhao L."/>
            <person name="Wei J."/>
            <person name="Que T."/>
            <person name="Du C."/>
            <person name="Cheng J."/>
            <person name="Dai P."/>
            <person name="Han X."/>
            <person name="Huang E."/>
            <person name="Gao Y."/>
            <person name="Liu J."/>
            <person name="Shao H."/>
            <person name="Ye R."/>
            <person name="Li L."/>
            <person name="Wei W."/>
            <person name="Wang X."/>
            <person name="Wang C."/>
            <person name="Yang T."/>
            <person name="Huo Q."/>
            <person name="Li W."/>
            <person name="Guo W."/>
            <person name="Chen H."/>
            <person name="Zhou L."/>
            <person name="Ni X."/>
            <person name="Tian J."/>
            <person name="Zhou Y."/>
            <person name="Sheng Y."/>
            <person name="Liu T."/>
            <person name="Pan Y."/>
            <person name="Xia L."/>
            <person name="Li J."/>
            <person name="Zhao F."/>
            <person name="Cao W."/>
        </authorList>
    </citation>
    <scope>NUCLEOTIDE SEQUENCE</scope>
    <source>
        <strain evidence="1">Hyas-2018</strain>
    </source>
</reference>
<sequence>MTTITTKPLHRNMTPEKNNGRREARAQAINSKMQRLEGVLYVDASLVKSSSKAAAVVTHGERLINNAAVNTRESARAEELAIALALVKPGARVVVTNSKNAYGGYRKGVISSEAAATLTMEGAPERAVELVWLPAHTEVAGNVIADYPARAMTLREGQDADTTNPVLTYREITSEYGKDRRTFPEPHRALSREQQTFIRRIQTGSLTHPALMNKFYPETEEEVCPFCTNDIGTFAHILAECTSIKSPIPPAPLHPPPPLPHSTSDRRPHGPAPPCRSSSRWWPGGQELLVVYGS</sequence>
<dbReference type="EMBL" id="CM023486">
    <property type="protein sequence ID" value="KAH6927730.1"/>
    <property type="molecule type" value="Genomic_DNA"/>
</dbReference>
<evidence type="ECO:0000313" key="1">
    <source>
        <dbReference type="EMBL" id="KAH6927730.1"/>
    </source>
</evidence>
<name>A0ACB7RYZ6_HYAAI</name>
<accession>A0ACB7RYZ6</accession>
<dbReference type="Proteomes" id="UP000821845">
    <property type="component" value="Chromosome 6"/>
</dbReference>
<evidence type="ECO:0000313" key="2">
    <source>
        <dbReference type="Proteomes" id="UP000821845"/>
    </source>
</evidence>
<gene>
    <name evidence="1" type="ORF">HPB50_007632</name>
</gene>